<dbReference type="InterPro" id="IPR013783">
    <property type="entry name" value="Ig-like_fold"/>
</dbReference>
<accession>A0ABV5RCG6</accession>
<dbReference type="Pfam" id="PF12905">
    <property type="entry name" value="Glyco_hydro_101"/>
    <property type="match status" value="1"/>
</dbReference>
<feature type="domain" description="Galactose mutarotase-like fold" evidence="5">
    <location>
        <begin position="48"/>
        <end position="272"/>
    </location>
</feature>
<dbReference type="InterPro" id="IPR014718">
    <property type="entry name" value="GH-type_carb-bd"/>
</dbReference>
<comment type="caution">
    <text evidence="7">The sequence shown here is derived from an EMBL/GenBank/DDBJ whole genome shotgun (WGS) entry which is preliminary data.</text>
</comment>
<dbReference type="Gene3D" id="3.20.20.80">
    <property type="entry name" value="Glycosidases"/>
    <property type="match status" value="1"/>
</dbReference>
<evidence type="ECO:0000259" key="4">
    <source>
        <dbReference type="Pfam" id="PF17974"/>
    </source>
</evidence>
<dbReference type="Gene3D" id="2.60.40.10">
    <property type="entry name" value="Immunoglobulins"/>
    <property type="match status" value="1"/>
</dbReference>
<evidence type="ECO:0000313" key="7">
    <source>
        <dbReference type="EMBL" id="MFB9575545.1"/>
    </source>
</evidence>
<dbReference type="Gene3D" id="2.60.120.260">
    <property type="entry name" value="Galactose-binding domain-like"/>
    <property type="match status" value="2"/>
</dbReference>
<evidence type="ECO:0000259" key="5">
    <source>
        <dbReference type="Pfam" id="PF18080"/>
    </source>
</evidence>
<evidence type="ECO:0000259" key="1">
    <source>
        <dbReference type="Pfam" id="PF10633"/>
    </source>
</evidence>
<dbReference type="InterPro" id="IPR049314">
    <property type="entry name" value="GH101_dom-5"/>
</dbReference>
<dbReference type="InterPro" id="IPR040502">
    <property type="entry name" value="GH101_dom-6"/>
</dbReference>
<dbReference type="Pfam" id="PF18080">
    <property type="entry name" value="Gal_mutarotas_3"/>
    <property type="match status" value="1"/>
</dbReference>
<dbReference type="Pfam" id="PF17451">
    <property type="entry name" value="Glyco_hyd_101C"/>
    <property type="match status" value="1"/>
</dbReference>
<keyword evidence="8" id="KW-1185">Reference proteome</keyword>
<gene>
    <name evidence="7" type="ORF">ACFFTL_25490</name>
</gene>
<dbReference type="Pfam" id="PF21466">
    <property type="entry name" value="GH101_dom-5"/>
    <property type="match status" value="1"/>
</dbReference>
<dbReference type="EMBL" id="JBHMCG010000108">
    <property type="protein sequence ID" value="MFB9575545.1"/>
    <property type="molecule type" value="Genomic_DNA"/>
</dbReference>
<feature type="domain" description="Alpha-galactosidase NEW3" evidence="1">
    <location>
        <begin position="1044"/>
        <end position="1105"/>
    </location>
</feature>
<proteinExistence type="predicted"/>
<dbReference type="Pfam" id="PF10633">
    <property type="entry name" value="NPCBM_assoc"/>
    <property type="match status" value="1"/>
</dbReference>
<dbReference type="InterPro" id="IPR040633">
    <property type="entry name" value="Gal_mutarotas_3"/>
</dbReference>
<feature type="domain" description="Endo-alpha-N-acetylgalactosaminidase" evidence="4">
    <location>
        <begin position="826"/>
        <end position="938"/>
    </location>
</feature>
<dbReference type="InterPro" id="IPR018905">
    <property type="entry name" value="A-galactase_NEW3"/>
</dbReference>
<dbReference type="RefSeq" id="WP_345513314.1">
    <property type="nucleotide sequence ID" value="NZ_BAAAXD010000021.1"/>
</dbReference>
<sequence length="1320" mass="141431">MDQQESTDPGPSRRTVLRTTAAAGAVTGIWASGALPAWASDRRGELVSETLTVTVDPDFPRVVGYRWTATGDTLGGAVESVRTVRINGSDYTPAVTSQLSADRAAYRISVPELDVSVDAELTIRGDVLRFRAVRITERGATRISTFGLPGLGLVSASAAQQAALSHCPLTYGLGGPEAVDVFVASAEATADATWRRTSYAMLDTGRLAASVESFTCAQDRLMYRTSDVAGVHHTEIASGEWVYRGADGKVFGLPEAAVVVTADRNGDGVADWQDAAIAFRTIMRNPYADDWSRTRVVQGIAINIASNADQPFLTTLDEIRRTYLHTDGLPQAILLKGYQSEGHDSGHMDYGGHYNTRAGGLEALRTLTKESRRYNAAVGVHINAWEEYPESRSFRWDRSNGVADLGWRWMDQSWHTDTVKDQATGAFAKRFAGLTDDLPHLGFVYSDTYWTGGWAPARQGQVITGAGLPLGGEADAQFERDSVFTYAGQTGSGLKSKIIRFIRNHQRDAWNRTSLLRGADNTHYMGWQSQQNLKNWLKATFTVNLPTKFLQHFEIQRMTAHQVDLTSGVSVSDATGTARITWNGRLIADGTTVFLPWEPTDEADPRKIYHWNPSGGATSWQLPAKWAQCETVGLYRLGEDGRTHIGDLPVTRGTVTVTADAATAYVLYRTAPSSLRDPDYGRGGLLANPSFTSRTTDGWTVPDSGQVTVTDDGNGLPYLRIAATGARTAAQRLARLTPGTYSASVWVRITGTRKAALTVSGHGGPETTVWATSSPLTHKVNNARWYRTSFQRMKVLFTVPGDARGTALLTLSAEAGAEGTRVDFADVRVVANEGADPAYGGHWFAEDFEHVDEGWGPFVYTGGGEGNRTHLSETHENYTRDTVSGRFSLKTLSDSTGVVYRTMPQTLRFAPGRAYRIRFSYQADPGSDYRAVVARDGGSAVTEDLLPPTTTRALDAAPPNTLPVPAGWDDSLPPQHSATHRVYEQTVTTGGAGCGDMWLGIKHNRGNAFVLDDLVVDDLGPADTGALCPTAPPARVAVAPALYTRGAPGTVKVSFTNSTGTPLSDVVLTLDAPEGWQVTPDRQSLDIVADGATAATEFTVTPPAADLGESAGSVRARAAYPLASGTAVTTTAVPASLPLARLSDAYNSTMIARDAHPAEGSFDSGNSYSAEALMAAGAAPGAQLAVDGLSFTLPDYGPGRWDNVAGGGREIALSGRAREIGFLGASAGGITGQVTVHYTDGTTDTANLYLPNWLTDAPTANGARIAVTTDHRVTPSGPANYGLNYRLYVNTVPVNTDKELHSLTLPSQSTLHILALTPRR</sequence>
<name>A0ABV5RCG6_9ACTN</name>
<evidence type="ECO:0000259" key="6">
    <source>
        <dbReference type="Pfam" id="PF21466"/>
    </source>
</evidence>
<dbReference type="Gene3D" id="2.70.98.10">
    <property type="match status" value="1"/>
</dbReference>
<feature type="domain" description="Endo-alpha-N-acetylgalactosaminidase" evidence="6">
    <location>
        <begin position="689"/>
        <end position="820"/>
    </location>
</feature>
<evidence type="ECO:0000259" key="2">
    <source>
        <dbReference type="Pfam" id="PF12905"/>
    </source>
</evidence>
<feature type="domain" description="Glycosyl hydrolase 101 beta-sandwich" evidence="3">
    <location>
        <begin position="544"/>
        <end position="643"/>
    </location>
</feature>
<evidence type="ECO:0000313" key="8">
    <source>
        <dbReference type="Proteomes" id="UP001589710"/>
    </source>
</evidence>
<dbReference type="InterPro" id="IPR035364">
    <property type="entry name" value="Beta_sandwich_GH101"/>
</dbReference>
<reference evidence="7 8" key="1">
    <citation type="submission" date="2024-09" db="EMBL/GenBank/DDBJ databases">
        <authorList>
            <person name="Sun Q."/>
            <person name="Mori K."/>
        </authorList>
    </citation>
    <scope>NUCLEOTIDE SEQUENCE [LARGE SCALE GENOMIC DNA]</scope>
    <source>
        <strain evidence="7 8">JCM 3331</strain>
    </source>
</reference>
<dbReference type="PROSITE" id="PS51318">
    <property type="entry name" value="TAT"/>
    <property type="match status" value="1"/>
</dbReference>
<protein>
    <submittedName>
        <fullName evidence="7">Endo-alpha-N-acetylgalactosaminidase family protein</fullName>
    </submittedName>
</protein>
<evidence type="ECO:0000259" key="3">
    <source>
        <dbReference type="Pfam" id="PF17451"/>
    </source>
</evidence>
<feature type="domain" description="Endo-alpha-N-acetylgalactosaminidase" evidence="2">
    <location>
        <begin position="273"/>
        <end position="535"/>
    </location>
</feature>
<organism evidence="7 8">
    <name type="scientific">Streptomyces yanii</name>
    <dbReference type="NCBI Taxonomy" id="78510"/>
    <lineage>
        <taxon>Bacteria</taxon>
        <taxon>Bacillati</taxon>
        <taxon>Actinomycetota</taxon>
        <taxon>Actinomycetes</taxon>
        <taxon>Kitasatosporales</taxon>
        <taxon>Streptomycetaceae</taxon>
        <taxon>Streptomyces</taxon>
    </lineage>
</organism>
<dbReference type="InterPro" id="IPR006311">
    <property type="entry name" value="TAT_signal"/>
</dbReference>
<dbReference type="InterPro" id="IPR025706">
    <property type="entry name" value="Endoa_GalNAc"/>
</dbReference>
<dbReference type="Proteomes" id="UP001589710">
    <property type="component" value="Unassembled WGS sequence"/>
</dbReference>
<dbReference type="Pfam" id="PF17974">
    <property type="entry name" value="GalBD_like"/>
    <property type="match status" value="1"/>
</dbReference>